<reference evidence="1" key="1">
    <citation type="submission" date="2018-05" db="EMBL/GenBank/DDBJ databases">
        <authorList>
            <person name="Lanie J.A."/>
            <person name="Ng W.-L."/>
            <person name="Kazmierczak K.M."/>
            <person name="Andrzejewski T.M."/>
            <person name="Davidsen T.M."/>
            <person name="Wayne K.J."/>
            <person name="Tettelin H."/>
            <person name="Glass J.I."/>
            <person name="Rusch D."/>
            <person name="Podicherti R."/>
            <person name="Tsui H.-C.T."/>
            <person name="Winkler M.E."/>
        </authorList>
    </citation>
    <scope>NUCLEOTIDE SEQUENCE</scope>
</reference>
<evidence type="ECO:0000313" key="1">
    <source>
        <dbReference type="EMBL" id="SVC23149.1"/>
    </source>
</evidence>
<sequence>MEKNLGVFQWGTKTDKIVILEQLI</sequence>
<protein>
    <submittedName>
        <fullName evidence="1">Uncharacterized protein</fullName>
    </submittedName>
</protein>
<name>A0A382KG03_9ZZZZ</name>
<proteinExistence type="predicted"/>
<dbReference type="EMBL" id="UINC01080321">
    <property type="protein sequence ID" value="SVC23149.1"/>
    <property type="molecule type" value="Genomic_DNA"/>
</dbReference>
<dbReference type="AlphaFoldDB" id="A0A382KG03"/>
<accession>A0A382KG03</accession>
<organism evidence="1">
    <name type="scientific">marine metagenome</name>
    <dbReference type="NCBI Taxonomy" id="408172"/>
    <lineage>
        <taxon>unclassified sequences</taxon>
        <taxon>metagenomes</taxon>
        <taxon>ecological metagenomes</taxon>
    </lineage>
</organism>
<gene>
    <name evidence="1" type="ORF">METZ01_LOCUS276003</name>
</gene>